<proteinExistence type="predicted"/>
<feature type="transmembrane region" description="Helical" evidence="1">
    <location>
        <begin position="144"/>
        <end position="163"/>
    </location>
</feature>
<gene>
    <name evidence="2" type="ORF">GOOTI_173_00080</name>
</gene>
<dbReference type="STRING" id="1108044.GOOTI_173_00080"/>
<sequence>MIVAGFLFVLYPLMRGFDAEDSRHGADSFAAWTWAASHVCAMAGFALIAVALRFLRGWGAGVELTAWLAASLLLPYYGAEAFGLAAVGEWARDTREYDALAIADGFRYAAVPMATFAVGWLLLAAVGLIVIVRAIRASGAVVPRSAAAVAGACLVVFLPVFFVPGPLRITHGMILGIALITWGVGVFVAHGVRATRTAARTVDDTSVSVLGR</sequence>
<keyword evidence="1" id="KW-1133">Transmembrane helix</keyword>
<feature type="transmembrane region" description="Helical" evidence="1">
    <location>
        <begin position="169"/>
        <end position="190"/>
    </location>
</feature>
<name>H5TQ87_GORO1</name>
<feature type="transmembrane region" description="Helical" evidence="1">
    <location>
        <begin position="108"/>
        <end position="132"/>
    </location>
</feature>
<keyword evidence="3" id="KW-1185">Reference proteome</keyword>
<accession>H5TQ87</accession>
<organism evidence="2 3">
    <name type="scientific">Gordonia otitidis (strain DSM 44809 / CCUG 52243 / JCM 12355 / NBRC 100426 / IFM 10032)</name>
    <dbReference type="NCBI Taxonomy" id="1108044"/>
    <lineage>
        <taxon>Bacteria</taxon>
        <taxon>Bacillati</taxon>
        <taxon>Actinomycetota</taxon>
        <taxon>Actinomycetes</taxon>
        <taxon>Mycobacteriales</taxon>
        <taxon>Gordoniaceae</taxon>
        <taxon>Gordonia</taxon>
    </lineage>
</organism>
<protein>
    <submittedName>
        <fullName evidence="2">Uncharacterized protein</fullName>
    </submittedName>
</protein>
<keyword evidence="1" id="KW-0472">Membrane</keyword>
<feature type="transmembrane region" description="Helical" evidence="1">
    <location>
        <begin position="29"/>
        <end position="52"/>
    </location>
</feature>
<keyword evidence="1" id="KW-0812">Transmembrane</keyword>
<dbReference type="EMBL" id="BAFB01000173">
    <property type="protein sequence ID" value="GAB35645.1"/>
    <property type="molecule type" value="Genomic_DNA"/>
</dbReference>
<comment type="caution">
    <text evidence="2">The sequence shown here is derived from an EMBL/GenBank/DDBJ whole genome shotgun (WGS) entry which is preliminary data.</text>
</comment>
<dbReference type="Proteomes" id="UP000005038">
    <property type="component" value="Unassembled WGS sequence"/>
</dbReference>
<evidence type="ECO:0000256" key="1">
    <source>
        <dbReference type="SAM" id="Phobius"/>
    </source>
</evidence>
<dbReference type="AlphaFoldDB" id="H5TQ87"/>
<evidence type="ECO:0000313" key="2">
    <source>
        <dbReference type="EMBL" id="GAB35645.1"/>
    </source>
</evidence>
<evidence type="ECO:0000313" key="3">
    <source>
        <dbReference type="Proteomes" id="UP000005038"/>
    </source>
</evidence>
<reference evidence="2" key="1">
    <citation type="submission" date="2012-02" db="EMBL/GenBank/DDBJ databases">
        <title>Whole genome shotgun sequence of Gordonia otitidis NBRC 100426.</title>
        <authorList>
            <person name="Yoshida I."/>
            <person name="Hosoyama A."/>
            <person name="Tsuchikane K."/>
            <person name="Katsumata H."/>
            <person name="Yamazaki S."/>
            <person name="Fujita N."/>
        </authorList>
    </citation>
    <scope>NUCLEOTIDE SEQUENCE [LARGE SCALE GENOMIC DNA]</scope>
    <source>
        <strain evidence="2">NBRC 100426</strain>
    </source>
</reference>
<feature type="transmembrane region" description="Helical" evidence="1">
    <location>
        <begin position="64"/>
        <end position="88"/>
    </location>
</feature>